<keyword evidence="1" id="KW-0812">Transmembrane</keyword>
<dbReference type="EMBL" id="HBIM01015346">
    <property type="protein sequence ID" value="CAE0414956.1"/>
    <property type="molecule type" value="Transcribed_RNA"/>
</dbReference>
<evidence type="ECO:0000256" key="1">
    <source>
        <dbReference type="SAM" id="Phobius"/>
    </source>
</evidence>
<feature type="transmembrane region" description="Helical" evidence="1">
    <location>
        <begin position="21"/>
        <end position="42"/>
    </location>
</feature>
<proteinExistence type="predicted"/>
<dbReference type="AlphaFoldDB" id="A0A7S3L7Y5"/>
<keyword evidence="1" id="KW-1133">Transmembrane helix</keyword>
<name>A0A7S3L7Y5_9STRA</name>
<keyword evidence="1" id="KW-0472">Membrane</keyword>
<sequence>MAVPRINSLPSLTRRMTNKKLLFLSGGLVGAIVLVMVVYRMGSAAGFKRGQQEARFAADEYWISDSYERFVVPIDFAEIGDGWFFPKPVAGTCDSVHLCQVGAGGFFCRCGDQLCAFDRDTVHCEDIQKGRKLLASGTQEVVTASEKAHSKVRMHIEVKVLVYPETHDSRPFSI</sequence>
<accession>A0A7S3L7Y5</accession>
<evidence type="ECO:0000313" key="2">
    <source>
        <dbReference type="EMBL" id="CAE0414956.1"/>
    </source>
</evidence>
<protein>
    <submittedName>
        <fullName evidence="2">Uncharacterized protein</fullName>
    </submittedName>
</protein>
<organism evidence="2">
    <name type="scientific">Amphora coffeiformis</name>
    <dbReference type="NCBI Taxonomy" id="265554"/>
    <lineage>
        <taxon>Eukaryota</taxon>
        <taxon>Sar</taxon>
        <taxon>Stramenopiles</taxon>
        <taxon>Ochrophyta</taxon>
        <taxon>Bacillariophyta</taxon>
        <taxon>Bacillariophyceae</taxon>
        <taxon>Bacillariophycidae</taxon>
        <taxon>Thalassiophysales</taxon>
        <taxon>Catenulaceae</taxon>
        <taxon>Amphora</taxon>
    </lineage>
</organism>
<gene>
    <name evidence="2" type="ORF">ACOF00016_LOCUS12121</name>
</gene>
<reference evidence="2" key="1">
    <citation type="submission" date="2021-01" db="EMBL/GenBank/DDBJ databases">
        <authorList>
            <person name="Corre E."/>
            <person name="Pelletier E."/>
            <person name="Niang G."/>
            <person name="Scheremetjew M."/>
            <person name="Finn R."/>
            <person name="Kale V."/>
            <person name="Holt S."/>
            <person name="Cochrane G."/>
            <person name="Meng A."/>
            <person name="Brown T."/>
            <person name="Cohen L."/>
        </authorList>
    </citation>
    <scope>NUCLEOTIDE SEQUENCE</scope>
    <source>
        <strain evidence="2">CCMP127</strain>
    </source>
</reference>